<dbReference type="PROSITE" id="PS50878">
    <property type="entry name" value="RT_POL"/>
    <property type="match status" value="1"/>
</dbReference>
<dbReference type="InterPro" id="IPR043128">
    <property type="entry name" value="Rev_trsase/Diguanyl_cyclase"/>
</dbReference>
<evidence type="ECO:0000313" key="14">
    <source>
        <dbReference type="Proteomes" id="UP001497482"/>
    </source>
</evidence>
<dbReference type="PANTHER" id="PTHR37984">
    <property type="entry name" value="PROTEIN CBG26694"/>
    <property type="match status" value="1"/>
</dbReference>
<dbReference type="GO" id="GO:0008233">
    <property type="term" value="F:peptidase activity"/>
    <property type="evidence" value="ECO:0007669"/>
    <property type="project" value="UniProtKB-KW"/>
</dbReference>
<dbReference type="PANTHER" id="PTHR37984:SF5">
    <property type="entry name" value="PROTEIN NYNRIN-LIKE"/>
    <property type="match status" value="1"/>
</dbReference>
<organism evidence="13 14">
    <name type="scientific">Knipowitschia caucasica</name>
    <name type="common">Caucasian dwarf goby</name>
    <name type="synonym">Pomatoschistus caucasicus</name>
    <dbReference type="NCBI Taxonomy" id="637954"/>
    <lineage>
        <taxon>Eukaryota</taxon>
        <taxon>Metazoa</taxon>
        <taxon>Chordata</taxon>
        <taxon>Craniata</taxon>
        <taxon>Vertebrata</taxon>
        <taxon>Euteleostomi</taxon>
        <taxon>Actinopterygii</taxon>
        <taxon>Neopterygii</taxon>
        <taxon>Teleostei</taxon>
        <taxon>Neoteleostei</taxon>
        <taxon>Acanthomorphata</taxon>
        <taxon>Gobiaria</taxon>
        <taxon>Gobiiformes</taxon>
        <taxon>Gobioidei</taxon>
        <taxon>Gobiidae</taxon>
        <taxon>Gobiinae</taxon>
        <taxon>Knipowitschia</taxon>
    </lineage>
</organism>
<dbReference type="InterPro" id="IPR041577">
    <property type="entry name" value="RT_RNaseH_2"/>
</dbReference>
<dbReference type="InterPro" id="IPR000477">
    <property type="entry name" value="RT_dom"/>
</dbReference>
<evidence type="ECO:0000256" key="3">
    <source>
        <dbReference type="ARBA" id="ARBA00022670"/>
    </source>
</evidence>
<keyword evidence="8" id="KW-0378">Hydrolase</keyword>
<evidence type="ECO:0000256" key="6">
    <source>
        <dbReference type="ARBA" id="ARBA00022722"/>
    </source>
</evidence>
<evidence type="ECO:0000256" key="2">
    <source>
        <dbReference type="ARBA" id="ARBA00012180"/>
    </source>
</evidence>
<evidence type="ECO:0000256" key="5">
    <source>
        <dbReference type="ARBA" id="ARBA00022695"/>
    </source>
</evidence>
<keyword evidence="6" id="KW-0540">Nuclease</keyword>
<dbReference type="EMBL" id="OZ035826">
    <property type="protein sequence ID" value="CAL1603728.1"/>
    <property type="molecule type" value="Genomic_DNA"/>
</dbReference>
<gene>
    <name evidence="13" type="ORF">KC01_LOCUS31366</name>
</gene>
<dbReference type="InterPro" id="IPR043502">
    <property type="entry name" value="DNA/RNA_pol_sf"/>
</dbReference>
<accession>A0AAV2LR93</accession>
<dbReference type="Pfam" id="PF17919">
    <property type="entry name" value="RT_RNaseH_2"/>
    <property type="match status" value="1"/>
</dbReference>
<sequence length="761" mass="84712">MMVVNPTDKPITLKRNSKLADVSPCLAIEDFDVFQGLQTATNSQREDSTSNSGASRTPSDVDNLAKCLSDLGLGDIDMDSCLVSDTCKLELAQLLIEYQDIFSKHSLDCGEVQGYTHRIRLTDDRPFRLPYRRVPPAHYQKLRQVLGDMEERGIIRKSTSEYASPLVMVWKKDGGLRICTDFRWLNARTLKDAHPLPHQADCLAALGGNCLFSTMDLTSGFFNVPLQEEDRKYTAFTTPLGLHEYNRMPQGLCNSPASFMRMMIGIFGDMNFSKLLCYLDDLLVFAPSESESLSRLRTVFHRLRDNNLKLAPKKCHFLKEKVGFLGHVIDCSGVSVDPSKVEVITSMTVGDLMEADGSTPSVRRIKSFLGMVFYYQHFIPNCSAIAKPLFALTAGQKRRGKSALFKKSQGTFRKLTPADWNDGCAEAFESLKTMLLECVVLAHPNFDDPFVLSTDASLDGLGAVLSQVPKGKVNVVADALSRDPFAKPVGQRLLSEPYSTLVQEADEIAKKRPSRRERFGVEPQVLRLLKQWDSAMDIAQKHASFEQQHQATQYNKRVKGTYLSVGDRVLIANKGERGKRKLADKWESKVYTVIDTNPNIHVYRISDAEGNERVVHRNLLLNVNFLPLSEICNESNDTDLSLVSDDSAVDSPDNDTVTNESGTLLPTAEQTFPVDLLPHRCPNDCIVDSVLPDHNSLSDEHTVALVPPDSDVDVEGGTEARTRAGRLVRSVNRLIESMVQVPYFKSPPALFGGDTRPVFVA</sequence>
<dbReference type="AlphaFoldDB" id="A0AAV2LR93"/>
<evidence type="ECO:0000256" key="7">
    <source>
        <dbReference type="ARBA" id="ARBA00022759"/>
    </source>
</evidence>
<evidence type="ECO:0000256" key="8">
    <source>
        <dbReference type="ARBA" id="ARBA00022801"/>
    </source>
</evidence>
<dbReference type="SUPFAM" id="SSF56672">
    <property type="entry name" value="DNA/RNA polymerases"/>
    <property type="match status" value="1"/>
</dbReference>
<evidence type="ECO:0000259" key="12">
    <source>
        <dbReference type="PROSITE" id="PS50878"/>
    </source>
</evidence>
<dbReference type="Gene3D" id="3.30.70.270">
    <property type="match status" value="2"/>
</dbReference>
<evidence type="ECO:0000256" key="10">
    <source>
        <dbReference type="ARBA" id="ARBA00023268"/>
    </source>
</evidence>
<feature type="domain" description="Reverse transcriptase" evidence="12">
    <location>
        <begin position="150"/>
        <end position="329"/>
    </location>
</feature>
<dbReference type="FunFam" id="3.10.10.10:FF:000007">
    <property type="entry name" value="Retrovirus-related Pol polyprotein from transposon 17.6-like Protein"/>
    <property type="match status" value="1"/>
</dbReference>
<dbReference type="Proteomes" id="UP001497482">
    <property type="component" value="Chromosome 4"/>
</dbReference>
<dbReference type="Pfam" id="PF00078">
    <property type="entry name" value="RVT_1"/>
    <property type="match status" value="1"/>
</dbReference>
<keyword evidence="14" id="KW-1185">Reference proteome</keyword>
<protein>
    <recommendedName>
        <fullName evidence="2">ribonuclease H</fullName>
        <ecNumber evidence="2">3.1.26.4</ecNumber>
    </recommendedName>
</protein>
<keyword evidence="7" id="KW-0255">Endonuclease</keyword>
<dbReference type="EC" id="3.1.26.4" evidence="2"/>
<dbReference type="Gene3D" id="3.10.10.10">
    <property type="entry name" value="HIV Type 1 Reverse Transcriptase, subunit A, domain 1"/>
    <property type="match status" value="1"/>
</dbReference>
<dbReference type="GO" id="GO:0003964">
    <property type="term" value="F:RNA-directed DNA polymerase activity"/>
    <property type="evidence" value="ECO:0007669"/>
    <property type="project" value="UniProtKB-KW"/>
</dbReference>
<dbReference type="GO" id="GO:0006508">
    <property type="term" value="P:proteolysis"/>
    <property type="evidence" value="ECO:0007669"/>
    <property type="project" value="UniProtKB-KW"/>
</dbReference>
<keyword evidence="4" id="KW-0808">Transferase</keyword>
<comment type="similarity">
    <text evidence="1">Belongs to the beta type-B retroviral polymerase family. HERV class-II K(HML-2) pol subfamily.</text>
</comment>
<reference evidence="13 14" key="1">
    <citation type="submission" date="2024-04" db="EMBL/GenBank/DDBJ databases">
        <authorList>
            <person name="Waldvogel A.-M."/>
            <person name="Schoenle A."/>
        </authorList>
    </citation>
    <scope>NUCLEOTIDE SEQUENCE [LARGE SCALE GENOMIC DNA]</scope>
</reference>
<dbReference type="InterPro" id="IPR050951">
    <property type="entry name" value="Retrovirus_Pol_polyprotein"/>
</dbReference>
<evidence type="ECO:0000256" key="1">
    <source>
        <dbReference type="ARBA" id="ARBA00010879"/>
    </source>
</evidence>
<dbReference type="GO" id="GO:0004523">
    <property type="term" value="F:RNA-DNA hybrid ribonuclease activity"/>
    <property type="evidence" value="ECO:0007669"/>
    <property type="project" value="UniProtKB-EC"/>
</dbReference>
<evidence type="ECO:0000313" key="13">
    <source>
        <dbReference type="EMBL" id="CAL1603728.1"/>
    </source>
</evidence>
<proteinExistence type="inferred from homology"/>
<evidence type="ECO:0000256" key="11">
    <source>
        <dbReference type="SAM" id="MobiDB-lite"/>
    </source>
</evidence>
<keyword evidence="3" id="KW-0645">Protease</keyword>
<keyword evidence="10" id="KW-0511">Multifunctional enzyme</keyword>
<name>A0AAV2LR93_KNICA</name>
<keyword evidence="5" id="KW-0548">Nucleotidyltransferase</keyword>
<evidence type="ECO:0000256" key="9">
    <source>
        <dbReference type="ARBA" id="ARBA00022918"/>
    </source>
</evidence>
<keyword evidence="9" id="KW-0695">RNA-directed DNA polymerase</keyword>
<evidence type="ECO:0000256" key="4">
    <source>
        <dbReference type="ARBA" id="ARBA00022679"/>
    </source>
</evidence>
<dbReference type="CDD" id="cd01647">
    <property type="entry name" value="RT_LTR"/>
    <property type="match status" value="1"/>
</dbReference>
<feature type="region of interest" description="Disordered" evidence="11">
    <location>
        <begin position="40"/>
        <end position="59"/>
    </location>
</feature>